<dbReference type="RefSeq" id="WP_311617867.1">
    <property type="nucleotide sequence ID" value="NZ_JAVREV010000006.1"/>
</dbReference>
<dbReference type="EMBL" id="JAVREV010000006">
    <property type="protein sequence ID" value="MDT0443519.1"/>
    <property type="molecule type" value="Genomic_DNA"/>
</dbReference>
<sequence length="451" mass="48161">MDAEINELCKMEDWQVNHPVLTRDATGPCYCSCSCLAFGTMVQEGGGSFKAIETFVRGDAVMAAGTALRWRPRPVVFSGGTTGVSRQKYTVLVRYADTAIAVTSDHLFLLAGEERVLKRADRLTTEDFLVSPEGEPVAVKGVHIGDYLAGFHHVAASSKEPVGEDLEGHLLNTNGVVSADYLVQLTAHSSDVAGFRAAANEALPVVGSAEYVSRYGPASLQAPELPAGFTDNSPIKVSSADVADDSLGNTFIPAEATRVTIPEHACSFLPPDLAEAKKATPKRRFNDPMAREWVEALIKHHRAFYPAVTYHLDWASDEVNAYAWVENGVRHVDLKGGLVRDATLELQGIAVVLAHELAHHYGGEPTGSSGLSCEGQADYRGVRNIMRQAWFGDFYFTMVEPGIAQMAAFFGVPNSPTAPGGSAGCAHPQGACRIATYHAAVSLAGKPACAS</sequence>
<evidence type="ECO:0000313" key="1">
    <source>
        <dbReference type="EMBL" id="MDT0443519.1"/>
    </source>
</evidence>
<organism evidence="1 2">
    <name type="scientific">Streptomyces johnsoniae</name>
    <dbReference type="NCBI Taxonomy" id="3075532"/>
    <lineage>
        <taxon>Bacteria</taxon>
        <taxon>Bacillati</taxon>
        <taxon>Actinomycetota</taxon>
        <taxon>Actinomycetes</taxon>
        <taxon>Kitasatosporales</taxon>
        <taxon>Streptomycetaceae</taxon>
        <taxon>Streptomyces</taxon>
    </lineage>
</organism>
<dbReference type="InterPro" id="IPR036844">
    <property type="entry name" value="Hint_dom_sf"/>
</dbReference>
<protein>
    <recommendedName>
        <fullName evidence="3">Hint domain-containing protein</fullName>
    </recommendedName>
</protein>
<evidence type="ECO:0008006" key="3">
    <source>
        <dbReference type="Google" id="ProtNLM"/>
    </source>
</evidence>
<proteinExistence type="predicted"/>
<evidence type="ECO:0000313" key="2">
    <source>
        <dbReference type="Proteomes" id="UP001183615"/>
    </source>
</evidence>
<dbReference type="Gene3D" id="2.170.16.10">
    <property type="entry name" value="Hedgehog/Intein (Hint) domain"/>
    <property type="match status" value="1"/>
</dbReference>
<dbReference type="SUPFAM" id="SSF51294">
    <property type="entry name" value="Hedgehog/intein (Hint) domain"/>
    <property type="match status" value="1"/>
</dbReference>
<gene>
    <name evidence="1" type="ORF">RM779_13090</name>
</gene>
<reference evidence="2" key="1">
    <citation type="submission" date="2023-07" db="EMBL/GenBank/DDBJ databases">
        <title>30 novel species of actinomycetes from the DSMZ collection.</title>
        <authorList>
            <person name="Nouioui I."/>
        </authorList>
    </citation>
    <scope>NUCLEOTIDE SEQUENCE [LARGE SCALE GENOMIC DNA]</scope>
    <source>
        <strain evidence="2">DSM 41886</strain>
    </source>
</reference>
<accession>A0ABU2S6P4</accession>
<comment type="caution">
    <text evidence="1">The sequence shown here is derived from an EMBL/GenBank/DDBJ whole genome shotgun (WGS) entry which is preliminary data.</text>
</comment>
<name>A0ABU2S6P4_9ACTN</name>
<keyword evidence="2" id="KW-1185">Reference proteome</keyword>
<dbReference type="Proteomes" id="UP001183615">
    <property type="component" value="Unassembled WGS sequence"/>
</dbReference>